<dbReference type="PROSITE" id="PS51793">
    <property type="entry name" value="MIS18"/>
    <property type="match status" value="1"/>
</dbReference>
<evidence type="ECO:0000256" key="2">
    <source>
        <dbReference type="ARBA" id="ARBA00004123"/>
    </source>
</evidence>
<dbReference type="GO" id="GO:0000775">
    <property type="term" value="C:chromosome, centromeric region"/>
    <property type="evidence" value="ECO:0007669"/>
    <property type="project" value="UniProtKB-SubCell"/>
</dbReference>
<feature type="domain" description="Mis18" evidence="13">
    <location>
        <begin position="54"/>
        <end position="189"/>
    </location>
</feature>
<keyword evidence="12" id="KW-0175">Coiled coil</keyword>
<keyword evidence="9" id="KW-0539">Nucleus</keyword>
<gene>
    <name evidence="14" type="primary">OIP5</name>
</gene>
<evidence type="ECO:0000256" key="6">
    <source>
        <dbReference type="ARBA" id="ARBA00022723"/>
    </source>
</evidence>
<keyword evidence="11" id="KW-0137">Centromere</keyword>
<evidence type="ECO:0000256" key="11">
    <source>
        <dbReference type="ARBA" id="ARBA00023328"/>
    </source>
</evidence>
<keyword evidence="6" id="KW-0479">Metal-binding</keyword>
<dbReference type="GO" id="GO:0034080">
    <property type="term" value="P:CENP-A containing chromatin assembly"/>
    <property type="evidence" value="ECO:0007669"/>
    <property type="project" value="TreeGrafter"/>
</dbReference>
<evidence type="ECO:0000256" key="1">
    <source>
        <dbReference type="ARBA" id="ARBA00003694"/>
    </source>
</evidence>
<evidence type="ECO:0000256" key="10">
    <source>
        <dbReference type="ARBA" id="ARBA00023306"/>
    </source>
</evidence>
<reference evidence="14" key="2">
    <citation type="submission" date="2025-08" db="UniProtKB">
        <authorList>
            <consortium name="Ensembl"/>
        </authorList>
    </citation>
    <scope>IDENTIFICATION</scope>
</reference>
<reference evidence="14" key="3">
    <citation type="submission" date="2025-09" db="UniProtKB">
        <authorList>
            <consortium name="Ensembl"/>
        </authorList>
    </citation>
    <scope>IDENTIFICATION</scope>
</reference>
<evidence type="ECO:0000256" key="3">
    <source>
        <dbReference type="ARBA" id="ARBA00004584"/>
    </source>
</evidence>
<evidence type="ECO:0000256" key="4">
    <source>
        <dbReference type="ARBA" id="ARBA00022454"/>
    </source>
</evidence>
<dbReference type="Pfam" id="PF03226">
    <property type="entry name" value="Yippee-Mis18"/>
    <property type="match status" value="1"/>
</dbReference>
<feature type="coiled-coil region" evidence="12">
    <location>
        <begin position="211"/>
        <end position="245"/>
    </location>
</feature>
<comment type="function">
    <text evidence="1">Required for recruitment of CENPA to centromeres and normal chromosome segregation during mitosis.</text>
</comment>
<organism evidence="14 15">
    <name type="scientific">Strigops habroptila</name>
    <name type="common">Kakapo</name>
    <dbReference type="NCBI Taxonomy" id="2489341"/>
    <lineage>
        <taxon>Eukaryota</taxon>
        <taxon>Metazoa</taxon>
        <taxon>Chordata</taxon>
        <taxon>Craniata</taxon>
        <taxon>Vertebrata</taxon>
        <taxon>Euteleostomi</taxon>
        <taxon>Archelosauria</taxon>
        <taxon>Archosauria</taxon>
        <taxon>Dinosauria</taxon>
        <taxon>Saurischia</taxon>
        <taxon>Theropoda</taxon>
        <taxon>Coelurosauria</taxon>
        <taxon>Aves</taxon>
        <taxon>Neognathae</taxon>
        <taxon>Neoaves</taxon>
        <taxon>Telluraves</taxon>
        <taxon>Australaves</taxon>
        <taxon>Psittaciformes</taxon>
        <taxon>Psittacidae</taxon>
        <taxon>Strigops</taxon>
    </lineage>
</organism>
<reference evidence="14 15" key="1">
    <citation type="submission" date="2019-11" db="EMBL/GenBank/DDBJ databases">
        <title>Strigops habroptila (kakapo) genome, bStrHab1, primary haplotype, v2.</title>
        <authorList>
            <person name="Jarvis E.D."/>
            <person name="Howard J."/>
            <person name="Rhie A."/>
            <person name="Phillippy A."/>
            <person name="Korlach J."/>
            <person name="Digby A."/>
            <person name="Iorns D."/>
            <person name="Eason D."/>
            <person name="Robertson B."/>
            <person name="Raemaekers T."/>
            <person name="Howe K."/>
            <person name="Lewin H."/>
            <person name="Damas J."/>
            <person name="Hastie A."/>
            <person name="Tracey A."/>
            <person name="Chow W."/>
            <person name="Fedrigo O."/>
        </authorList>
    </citation>
    <scope>NUCLEOTIDE SEQUENCE [LARGE SCALE GENOMIC DNA]</scope>
</reference>
<protein>
    <submittedName>
        <fullName evidence="14">Opa interacting protein 5</fullName>
    </submittedName>
</protein>
<evidence type="ECO:0000256" key="8">
    <source>
        <dbReference type="ARBA" id="ARBA00022833"/>
    </source>
</evidence>
<dbReference type="InterPro" id="IPR034752">
    <property type="entry name" value="Mis18"/>
</dbReference>
<dbReference type="Proteomes" id="UP000472266">
    <property type="component" value="Chromosome 5"/>
</dbReference>
<dbReference type="FunCoup" id="A0A672TGE2">
    <property type="interactions" value="115"/>
</dbReference>
<evidence type="ECO:0000256" key="7">
    <source>
        <dbReference type="ARBA" id="ARBA00022776"/>
    </source>
</evidence>
<evidence type="ECO:0000256" key="9">
    <source>
        <dbReference type="ARBA" id="ARBA00023242"/>
    </source>
</evidence>
<evidence type="ECO:0000256" key="12">
    <source>
        <dbReference type="SAM" id="Coils"/>
    </source>
</evidence>
<keyword evidence="7" id="KW-0498">Mitosis</keyword>
<evidence type="ECO:0000259" key="13">
    <source>
        <dbReference type="PROSITE" id="PS51793"/>
    </source>
</evidence>
<dbReference type="GO" id="GO:0015030">
    <property type="term" value="C:Cajal body"/>
    <property type="evidence" value="ECO:0007669"/>
    <property type="project" value="Ensembl"/>
</dbReference>
<dbReference type="InParanoid" id="A0A672TGE2"/>
<dbReference type="GO" id="GO:0098654">
    <property type="term" value="C:CENP-A recruiting complex"/>
    <property type="evidence" value="ECO:0007669"/>
    <property type="project" value="Ensembl"/>
</dbReference>
<keyword evidence="5" id="KW-0132">Cell division</keyword>
<sequence length="259" mass="28303">MAVRRQLGEVLHDPEPSSIVVVEQPSSPAAVPRVQVLPPSSPQAAEPVSLPEPCAVFQCRGCWTVLGDSLHLCAQEEQLLGILICFRQCPPRAGGALGARVGGAGGWLVRRVRVSAGPSFSSGVTNDVISKDSLMIGLEGALLGCAYNTLACRLCGLIVGFILYSAPRDLAYLRGLFCFFKDSILCYLLKSHIVVEASKVNFPTVTLREQMQHLKEKLVETHTRMESLIEKLEKLEKKTNGQKSRALHQMQLGYCEDMQ</sequence>
<dbReference type="OMA" id="EECALFH"/>
<dbReference type="GO" id="GO:0046872">
    <property type="term" value="F:metal ion binding"/>
    <property type="evidence" value="ECO:0007669"/>
    <property type="project" value="UniProtKB-KW"/>
</dbReference>
<keyword evidence="8" id="KW-0862">Zinc</keyword>
<keyword evidence="10" id="KW-0131">Cell cycle</keyword>
<dbReference type="GO" id="GO:0000785">
    <property type="term" value="C:chromatin"/>
    <property type="evidence" value="ECO:0007669"/>
    <property type="project" value="Ensembl"/>
</dbReference>
<accession>A0A672TGE2</accession>
<dbReference type="GO" id="GO:0051301">
    <property type="term" value="P:cell division"/>
    <property type="evidence" value="ECO:0007669"/>
    <property type="project" value="UniProtKB-KW"/>
</dbReference>
<dbReference type="Ensembl" id="ENSSHBT00005001143.1">
    <property type="protein sequence ID" value="ENSSHBP00005000941.1"/>
    <property type="gene ID" value="ENSSHBG00005000846.1"/>
</dbReference>
<dbReference type="AlphaFoldDB" id="A0A672TGE2"/>
<dbReference type="InterPro" id="IPR004910">
    <property type="entry name" value="Yippee/Mis18/Cereblon"/>
</dbReference>
<evidence type="ECO:0000313" key="15">
    <source>
        <dbReference type="Proteomes" id="UP000472266"/>
    </source>
</evidence>
<dbReference type="GeneTree" id="ENSGT00940000154267"/>
<dbReference type="GO" id="GO:0007059">
    <property type="term" value="P:chromosome segregation"/>
    <property type="evidence" value="ECO:0007669"/>
    <property type="project" value="TreeGrafter"/>
</dbReference>
<name>A0A672TGE2_STRHB</name>
<dbReference type="GO" id="GO:0016607">
    <property type="term" value="C:nuclear speck"/>
    <property type="evidence" value="ECO:0007669"/>
    <property type="project" value="Ensembl"/>
</dbReference>
<proteinExistence type="predicted"/>
<keyword evidence="4" id="KW-0158">Chromosome</keyword>
<dbReference type="GO" id="GO:0042802">
    <property type="term" value="F:identical protein binding"/>
    <property type="evidence" value="ECO:0007669"/>
    <property type="project" value="Ensembl"/>
</dbReference>
<evidence type="ECO:0000313" key="14">
    <source>
        <dbReference type="Ensembl" id="ENSSHBP00005000941.1"/>
    </source>
</evidence>
<dbReference type="PANTHER" id="PTHR16431:SF3">
    <property type="entry name" value="PROTEIN MIS18-BETA"/>
    <property type="match status" value="1"/>
</dbReference>
<comment type="subcellular location">
    <subcellularLocation>
        <location evidence="3">Chromosome</location>
        <location evidence="3">Centromere</location>
    </subcellularLocation>
    <subcellularLocation>
        <location evidence="2">Nucleus</location>
    </subcellularLocation>
</comment>
<evidence type="ECO:0000256" key="5">
    <source>
        <dbReference type="ARBA" id="ARBA00022618"/>
    </source>
</evidence>
<dbReference type="PANTHER" id="PTHR16431">
    <property type="entry name" value="NEUROGENIC PROTEIN MASTERMIND"/>
    <property type="match status" value="1"/>
</dbReference>
<keyword evidence="15" id="KW-1185">Reference proteome</keyword>